<evidence type="ECO:0000313" key="2">
    <source>
        <dbReference type="EMBL" id="KLU03563.1"/>
    </source>
</evidence>
<gene>
    <name evidence="2" type="ORF">RISK_004460</name>
</gene>
<feature type="transmembrane region" description="Helical" evidence="1">
    <location>
        <begin position="73"/>
        <end position="94"/>
    </location>
</feature>
<dbReference type="STRING" id="595434.RISK_004460"/>
<organism evidence="2 3">
    <name type="scientific">Rhodopirellula islandica</name>
    <dbReference type="NCBI Taxonomy" id="595434"/>
    <lineage>
        <taxon>Bacteria</taxon>
        <taxon>Pseudomonadati</taxon>
        <taxon>Planctomycetota</taxon>
        <taxon>Planctomycetia</taxon>
        <taxon>Pirellulales</taxon>
        <taxon>Pirellulaceae</taxon>
        <taxon>Rhodopirellula</taxon>
    </lineage>
</organism>
<dbReference type="EMBL" id="LECT01000036">
    <property type="protein sequence ID" value="KLU03563.1"/>
    <property type="molecule type" value="Genomic_DNA"/>
</dbReference>
<dbReference type="PATRIC" id="fig|595434.4.peg.4232"/>
<keyword evidence="1" id="KW-0472">Membrane</keyword>
<proteinExistence type="predicted"/>
<sequence length="328" mass="36195">MVWARCPIGLFKVQDPEPKSTPTAVFVSLQPTVTPAERLPLACWLNVLSFDAVLVALLWQFVFILAFCGRTPLWYESFVLASVVWLIYVADRLLDGSRLDLSRPHLVRHRMHHQHARVWMLTWVAVLLAASGVVVAWMDTVVIRMGLLVATSVLVYGAGVHFWPGRSTVRHVFAKEVQVGVIFAAGVSLIAWLEAPSVSLGVACAASALLFTANCWAVAKRESVADQNYDADRSRSSRCELVATWGVAAVAGVSGIVGGLPLLMAVCLLGSSIALLATTCCWRWKGRGLSEWSRWSSSVDVRRPWFDRWVPMADWSLIVLPVICWAIL</sequence>
<reference evidence="2" key="1">
    <citation type="submission" date="2015-05" db="EMBL/GenBank/DDBJ databases">
        <title>Permanent draft genome of Rhodopirellula islandicus K833.</title>
        <authorList>
            <person name="Kizina J."/>
            <person name="Richter M."/>
            <person name="Glockner F.O."/>
            <person name="Harder J."/>
        </authorList>
    </citation>
    <scope>NUCLEOTIDE SEQUENCE [LARGE SCALE GENOMIC DNA]</scope>
    <source>
        <strain evidence="2">K833</strain>
    </source>
</reference>
<feature type="transmembrane region" description="Helical" evidence="1">
    <location>
        <begin position="263"/>
        <end position="284"/>
    </location>
</feature>
<keyword evidence="1" id="KW-1133">Transmembrane helix</keyword>
<accession>A0A0J1BAL3</accession>
<feature type="transmembrane region" description="Helical" evidence="1">
    <location>
        <begin position="118"/>
        <end position="137"/>
    </location>
</feature>
<feature type="transmembrane region" description="Helical" evidence="1">
    <location>
        <begin position="44"/>
        <end position="67"/>
    </location>
</feature>
<feature type="transmembrane region" description="Helical" evidence="1">
    <location>
        <begin position="143"/>
        <end position="164"/>
    </location>
</feature>
<dbReference type="AlphaFoldDB" id="A0A0J1BAL3"/>
<keyword evidence="3" id="KW-1185">Reference proteome</keyword>
<protein>
    <submittedName>
        <fullName evidence="2">Transmembrane protein</fullName>
    </submittedName>
</protein>
<feature type="transmembrane region" description="Helical" evidence="1">
    <location>
        <begin position="239"/>
        <end position="257"/>
    </location>
</feature>
<name>A0A0J1BAL3_RHOIS</name>
<feature type="transmembrane region" description="Helical" evidence="1">
    <location>
        <begin position="199"/>
        <end position="219"/>
    </location>
</feature>
<dbReference type="Proteomes" id="UP000036367">
    <property type="component" value="Unassembled WGS sequence"/>
</dbReference>
<evidence type="ECO:0000256" key="1">
    <source>
        <dbReference type="SAM" id="Phobius"/>
    </source>
</evidence>
<comment type="caution">
    <text evidence="2">The sequence shown here is derived from an EMBL/GenBank/DDBJ whole genome shotgun (WGS) entry which is preliminary data.</text>
</comment>
<evidence type="ECO:0000313" key="3">
    <source>
        <dbReference type="Proteomes" id="UP000036367"/>
    </source>
</evidence>
<keyword evidence="1 2" id="KW-0812">Transmembrane</keyword>
<feature type="transmembrane region" description="Helical" evidence="1">
    <location>
        <begin position="176"/>
        <end position="193"/>
    </location>
</feature>